<evidence type="ECO:0000313" key="2">
    <source>
        <dbReference type="EMBL" id="MFC3301478.1"/>
    </source>
</evidence>
<dbReference type="EMBL" id="JBHRVA010000002">
    <property type="protein sequence ID" value="MFC3301478.1"/>
    <property type="molecule type" value="Genomic_DNA"/>
</dbReference>
<reference evidence="3" key="1">
    <citation type="journal article" date="2019" name="Int. J. Syst. Evol. Microbiol.">
        <title>The Global Catalogue of Microorganisms (GCM) 10K type strain sequencing project: providing services to taxonomists for standard genome sequencing and annotation.</title>
        <authorList>
            <consortium name="The Broad Institute Genomics Platform"/>
            <consortium name="The Broad Institute Genome Sequencing Center for Infectious Disease"/>
            <person name="Wu L."/>
            <person name="Ma J."/>
        </authorList>
    </citation>
    <scope>NUCLEOTIDE SEQUENCE [LARGE SCALE GENOMIC DNA]</scope>
    <source>
        <strain evidence="3">KCTC 22245</strain>
    </source>
</reference>
<proteinExistence type="predicted"/>
<dbReference type="InterPro" id="IPR030972">
    <property type="entry name" value="UrcA_uranyl"/>
</dbReference>
<protein>
    <submittedName>
        <fullName evidence="2">UrcA family protein</fullName>
    </submittedName>
</protein>
<feature type="chain" id="PRO_5046752052" evidence="1">
    <location>
        <begin position="24"/>
        <end position="104"/>
    </location>
</feature>
<gene>
    <name evidence="2" type="ORF">ACFONP_01880</name>
</gene>
<accession>A0ABV7M8S9</accession>
<dbReference type="RefSeq" id="WP_189572545.1">
    <property type="nucleotide sequence ID" value="NZ_BMXU01000001.1"/>
</dbReference>
<evidence type="ECO:0000256" key="1">
    <source>
        <dbReference type="SAM" id="SignalP"/>
    </source>
</evidence>
<keyword evidence="1" id="KW-0732">Signal</keyword>
<name>A0ABV7M8S9_9PROT</name>
<dbReference type="NCBIfam" id="TIGR04433">
    <property type="entry name" value="UrcA_uranyl"/>
    <property type="match status" value="1"/>
</dbReference>
<organism evidence="2 3">
    <name type="scientific">Parvularcula lutaonensis</name>
    <dbReference type="NCBI Taxonomy" id="491923"/>
    <lineage>
        <taxon>Bacteria</taxon>
        <taxon>Pseudomonadati</taxon>
        <taxon>Pseudomonadota</taxon>
        <taxon>Alphaproteobacteria</taxon>
        <taxon>Parvularculales</taxon>
        <taxon>Parvularculaceae</taxon>
        <taxon>Parvularcula</taxon>
    </lineage>
</organism>
<sequence length="104" mass="11393">MKTVAMFAAAITGAAAMLGTASADVEVEFNEKLLKSDEGRAEIYAMFVEEALDECRASLRPTKRLSSVATCAQDYVDSLVDDLGDWDIQEMNRDGYRAAMKHGH</sequence>
<feature type="signal peptide" evidence="1">
    <location>
        <begin position="1"/>
        <end position="23"/>
    </location>
</feature>
<comment type="caution">
    <text evidence="2">The sequence shown here is derived from an EMBL/GenBank/DDBJ whole genome shotgun (WGS) entry which is preliminary data.</text>
</comment>
<keyword evidence="3" id="KW-1185">Reference proteome</keyword>
<dbReference type="Proteomes" id="UP001595607">
    <property type="component" value="Unassembled WGS sequence"/>
</dbReference>
<evidence type="ECO:0000313" key="3">
    <source>
        <dbReference type="Proteomes" id="UP001595607"/>
    </source>
</evidence>